<dbReference type="OrthoDB" id="6612291at2759"/>
<feature type="transmembrane region" description="Helical" evidence="8">
    <location>
        <begin position="7"/>
        <end position="26"/>
    </location>
</feature>
<dbReference type="InterPro" id="IPR005828">
    <property type="entry name" value="MFS_sugar_transport-like"/>
</dbReference>
<evidence type="ECO:0000256" key="2">
    <source>
        <dbReference type="ARBA" id="ARBA00010992"/>
    </source>
</evidence>
<evidence type="ECO:0000256" key="3">
    <source>
        <dbReference type="ARBA" id="ARBA00022448"/>
    </source>
</evidence>
<name>A0A229WTH3_9EURO</name>
<dbReference type="FunFam" id="1.20.1250.20:FF:000090">
    <property type="entry name" value="MFS sugar transporter, putative"/>
    <property type="match status" value="1"/>
</dbReference>
<dbReference type="AlphaFoldDB" id="A0A229WTH3"/>
<accession>A0A229WTH3</accession>
<dbReference type="PANTHER" id="PTHR48022:SF28">
    <property type="entry name" value="MAJOR FACILITATOR SUPERFAMILY (MFS) PROFILE DOMAIN-CONTAINING PROTEIN-RELATED"/>
    <property type="match status" value="1"/>
</dbReference>
<proteinExistence type="inferred from homology"/>
<protein>
    <recommendedName>
        <fullName evidence="9">Major facilitator superfamily (MFS) profile domain-containing protein</fullName>
    </recommendedName>
</protein>
<evidence type="ECO:0000259" key="9">
    <source>
        <dbReference type="PROSITE" id="PS50850"/>
    </source>
</evidence>
<dbReference type="SUPFAM" id="SSF103473">
    <property type="entry name" value="MFS general substrate transporter"/>
    <property type="match status" value="1"/>
</dbReference>
<dbReference type="PANTHER" id="PTHR48022">
    <property type="entry name" value="PLASTIDIC GLUCOSE TRANSPORTER 4"/>
    <property type="match status" value="1"/>
</dbReference>
<gene>
    <name evidence="10" type="ORF">CFD26_104412</name>
</gene>
<evidence type="ECO:0000256" key="4">
    <source>
        <dbReference type="ARBA" id="ARBA00022692"/>
    </source>
</evidence>
<dbReference type="Proteomes" id="UP000215289">
    <property type="component" value="Unassembled WGS sequence"/>
</dbReference>
<dbReference type="InterPro" id="IPR036259">
    <property type="entry name" value="MFS_trans_sf"/>
</dbReference>
<dbReference type="Gene3D" id="1.20.1250.20">
    <property type="entry name" value="MFS general substrate transporter like domains"/>
    <property type="match status" value="1"/>
</dbReference>
<dbReference type="InterPro" id="IPR050360">
    <property type="entry name" value="MFS_Sugar_Transporters"/>
</dbReference>
<dbReference type="GO" id="GO:0005351">
    <property type="term" value="F:carbohydrate:proton symporter activity"/>
    <property type="evidence" value="ECO:0007669"/>
    <property type="project" value="TreeGrafter"/>
</dbReference>
<organism evidence="10 11">
    <name type="scientific">Aspergillus turcosus</name>
    <dbReference type="NCBI Taxonomy" id="1245748"/>
    <lineage>
        <taxon>Eukaryota</taxon>
        <taxon>Fungi</taxon>
        <taxon>Dikarya</taxon>
        <taxon>Ascomycota</taxon>
        <taxon>Pezizomycotina</taxon>
        <taxon>Eurotiomycetes</taxon>
        <taxon>Eurotiomycetidae</taxon>
        <taxon>Eurotiales</taxon>
        <taxon>Aspergillaceae</taxon>
        <taxon>Aspergillus</taxon>
        <taxon>Aspergillus subgen. Fumigati</taxon>
    </lineage>
</organism>
<feature type="transmembrane region" description="Helical" evidence="8">
    <location>
        <begin position="400"/>
        <end position="420"/>
    </location>
</feature>
<dbReference type="PROSITE" id="PS00217">
    <property type="entry name" value="SUGAR_TRANSPORT_2"/>
    <property type="match status" value="1"/>
</dbReference>
<evidence type="ECO:0000256" key="8">
    <source>
        <dbReference type="SAM" id="Phobius"/>
    </source>
</evidence>
<keyword evidence="6 8" id="KW-0472">Membrane</keyword>
<evidence type="ECO:0000313" key="11">
    <source>
        <dbReference type="Proteomes" id="UP000215289"/>
    </source>
</evidence>
<feature type="transmembrane region" description="Helical" evidence="8">
    <location>
        <begin position="262"/>
        <end position="284"/>
    </location>
</feature>
<feature type="transmembrane region" description="Helical" evidence="8">
    <location>
        <begin position="369"/>
        <end position="388"/>
    </location>
</feature>
<feature type="domain" description="Major facilitator superfamily (MFS) profile" evidence="9">
    <location>
        <begin position="13"/>
        <end position="453"/>
    </location>
</feature>
<reference evidence="10 11" key="1">
    <citation type="submission" date="2018-08" db="EMBL/GenBank/DDBJ databases">
        <title>Draft genome sequences of two Aspergillus turcosus clinical strains isolated from bronchoalveolar lavage fluid: one azole-susceptible and the other azole-resistant.</title>
        <authorList>
            <person name="Parent-Michaud M."/>
            <person name="Dufresne P.J."/>
            <person name="Fournier E."/>
            <person name="Martineau C."/>
            <person name="Moreira S."/>
            <person name="Perkins V."/>
            <person name="De Repentigny L."/>
            <person name="Dufresne S.F."/>
        </authorList>
    </citation>
    <scope>NUCLEOTIDE SEQUENCE [LARGE SCALE GENOMIC DNA]</scope>
    <source>
        <strain evidence="10">HMR AF 1038</strain>
    </source>
</reference>
<feature type="transmembrane region" description="Helical" evidence="8">
    <location>
        <begin position="328"/>
        <end position="349"/>
    </location>
</feature>
<comment type="caution">
    <text evidence="10">The sequence shown here is derived from an EMBL/GenBank/DDBJ whole genome shotgun (WGS) entry which is preliminary data.</text>
</comment>
<keyword evidence="3 7" id="KW-0813">Transport</keyword>
<comment type="similarity">
    <text evidence="2 7">Belongs to the major facilitator superfamily. Sugar transporter (TC 2.A.1.1) family.</text>
</comment>
<feature type="transmembrane region" description="Helical" evidence="8">
    <location>
        <begin position="52"/>
        <end position="74"/>
    </location>
</feature>
<feature type="transmembrane region" description="Helical" evidence="8">
    <location>
        <begin position="139"/>
        <end position="158"/>
    </location>
</feature>
<feature type="transmembrane region" description="Helical" evidence="8">
    <location>
        <begin position="296"/>
        <end position="321"/>
    </location>
</feature>
<dbReference type="InterPro" id="IPR020846">
    <property type="entry name" value="MFS_dom"/>
</dbReference>
<evidence type="ECO:0000256" key="6">
    <source>
        <dbReference type="ARBA" id="ARBA00023136"/>
    </source>
</evidence>
<keyword evidence="5 8" id="KW-1133">Transmembrane helix</keyword>
<dbReference type="STRING" id="1245748.A0A229WTH3"/>
<dbReference type="InterPro" id="IPR003663">
    <property type="entry name" value="Sugar/inositol_transpt"/>
</dbReference>
<feature type="transmembrane region" description="Helical" evidence="8">
    <location>
        <begin position="170"/>
        <end position="192"/>
    </location>
</feature>
<evidence type="ECO:0000256" key="5">
    <source>
        <dbReference type="ARBA" id="ARBA00022989"/>
    </source>
</evidence>
<dbReference type="InterPro" id="IPR005829">
    <property type="entry name" value="Sugar_transporter_CS"/>
</dbReference>
<dbReference type="EMBL" id="NIDN02000198">
    <property type="protein sequence ID" value="RLL94559.1"/>
    <property type="molecule type" value="Genomic_DNA"/>
</dbReference>
<evidence type="ECO:0000256" key="1">
    <source>
        <dbReference type="ARBA" id="ARBA00004141"/>
    </source>
</evidence>
<dbReference type="GO" id="GO:0016020">
    <property type="term" value="C:membrane"/>
    <property type="evidence" value="ECO:0007669"/>
    <property type="project" value="UniProtKB-SubCell"/>
</dbReference>
<evidence type="ECO:0000256" key="7">
    <source>
        <dbReference type="RuleBase" id="RU003346"/>
    </source>
</evidence>
<dbReference type="PROSITE" id="PS50850">
    <property type="entry name" value="MFS"/>
    <property type="match status" value="1"/>
</dbReference>
<keyword evidence="11" id="KW-1185">Reference proteome</keyword>
<evidence type="ECO:0000313" key="10">
    <source>
        <dbReference type="EMBL" id="RLL94559.1"/>
    </source>
</evidence>
<sequence length="491" mass="54251">MFQLKGTPLLGVVTVITSIGFLMIGFDNGLMGGFVNGPQFASSFGHPNATMIGFFVAIYEIGAFFGAIAASIVGERLGRRGTIGTGSIVMIIGAILQATSYSRAQLTVGRIVSGLGMGFINSTTPVFQSEFSPQATRGMFVCMQISCLNFGVMLVYWIDFGFASIPSSAAWRVPTVLQCLFLALQVFLLTIVPETPRWYASHDRPDDSLKVLKRMLEHKESEEYILRLHQDILRTVAIETRLGSGTWKDLLRSDSIRSRRRFLLACGIQIMQQLGGNNAVLYYANTLFQNSVGFSTYMAGLMSGFLNTWFFIASFIPYFLIDRVGRRPLLISMLSLMAAVMSVQAALIYQVQHNTPLARPAGIGASAMLFAYLGAFAVGFQSTVWVYPSEILPLRLRQRGSSISTASNWIFNYMIVQIIPPSIQNIGWGTYVIFAIFNACWVPCIYFFYPETKGLQLEEIDELFAKSGNLAALVEQDDKPVTAGHVEENQV</sequence>
<dbReference type="NCBIfam" id="TIGR00879">
    <property type="entry name" value="SP"/>
    <property type="match status" value="1"/>
</dbReference>
<dbReference type="Pfam" id="PF00083">
    <property type="entry name" value="Sugar_tr"/>
    <property type="match status" value="1"/>
</dbReference>
<dbReference type="PRINTS" id="PR00171">
    <property type="entry name" value="SUGRTRNSPORT"/>
</dbReference>
<keyword evidence="4 8" id="KW-0812">Transmembrane</keyword>
<comment type="subcellular location">
    <subcellularLocation>
        <location evidence="1">Membrane</location>
        <topology evidence="1">Multi-pass membrane protein</topology>
    </subcellularLocation>
</comment>
<feature type="transmembrane region" description="Helical" evidence="8">
    <location>
        <begin position="426"/>
        <end position="449"/>
    </location>
</feature>